<feature type="coiled-coil region" evidence="2">
    <location>
        <begin position="215"/>
        <end position="242"/>
    </location>
</feature>
<keyword evidence="4" id="KW-0645">Protease</keyword>
<proteinExistence type="predicted"/>
<dbReference type="GO" id="GO:0008233">
    <property type="term" value="F:peptidase activity"/>
    <property type="evidence" value="ECO:0007669"/>
    <property type="project" value="UniProtKB-KW"/>
</dbReference>
<feature type="domain" description="Band 7" evidence="3">
    <location>
        <begin position="8"/>
        <end position="193"/>
    </location>
</feature>
<reference evidence="4 5" key="1">
    <citation type="journal article" date="2016" name="Front. Microbiol.">
        <title>Single-Cell (Meta-)Genomics of a Dimorphic Candidatus Thiomargarita nelsonii Reveals Genomic Plasticity.</title>
        <authorList>
            <person name="Flood B.E."/>
            <person name="Fliss P."/>
            <person name="Jones D.S."/>
            <person name="Dick G.J."/>
            <person name="Jain S."/>
            <person name="Kaster A.K."/>
            <person name="Winkel M."/>
            <person name="Mussmann M."/>
            <person name="Bailey J."/>
        </authorList>
    </citation>
    <scope>NUCLEOTIDE SEQUENCE [LARGE SCALE GENOMIC DNA]</scope>
    <source>
        <strain evidence="4">Hydrate Ridge</strain>
    </source>
</reference>
<gene>
    <name evidence="4" type="ORF">PN36_11170</name>
</gene>
<evidence type="ECO:0000313" key="5">
    <source>
        <dbReference type="Proteomes" id="UP000030428"/>
    </source>
</evidence>
<sequence length="340" mass="38217">MFGIRFIKIQPTTYLLQYQKGKLKREGQGLAFFYFAPTSSLVAVPLSSVEVPFIFNQVTADFQELSIQGQVTYRVVDPKQLSQLVNFTLDNTGRNYISDDPQKLPQRLINLIQVLMQNELGNRSLREALRAADSLVQKIFEGLSTSKEITSLGLEILGLSILSIKPNPETARALEAEIREQLLKEADQAIYARRNAAVEQERAIKENELQTEIAVENKKREVREAQMEAERAVKEKQRLIRDEEMTGQISLEKRNKELVALATENLKCEADAKAYNLTVTMQALSGVDAKVLQALASIDMNPNQLIALAFRDIADSADKIGQLNVSPELLTELLQGKRKK</sequence>
<comment type="caution">
    <text evidence="4">The sequence shown here is derived from an EMBL/GenBank/DDBJ whole genome shotgun (WGS) entry which is preliminary data.</text>
</comment>
<evidence type="ECO:0000256" key="2">
    <source>
        <dbReference type="SAM" id="Coils"/>
    </source>
</evidence>
<dbReference type="Pfam" id="PF01145">
    <property type="entry name" value="Band_7"/>
    <property type="match status" value="1"/>
</dbReference>
<evidence type="ECO:0000256" key="1">
    <source>
        <dbReference type="ARBA" id="ARBA00004167"/>
    </source>
</evidence>
<dbReference type="Proteomes" id="UP000030428">
    <property type="component" value="Unassembled WGS sequence"/>
</dbReference>
<evidence type="ECO:0000313" key="4">
    <source>
        <dbReference type="EMBL" id="KHD10625.1"/>
    </source>
</evidence>
<organism evidence="4 5">
    <name type="scientific">Candidatus Thiomargarita nelsonii</name>
    <dbReference type="NCBI Taxonomy" id="1003181"/>
    <lineage>
        <taxon>Bacteria</taxon>
        <taxon>Pseudomonadati</taxon>
        <taxon>Pseudomonadota</taxon>
        <taxon>Gammaproteobacteria</taxon>
        <taxon>Thiotrichales</taxon>
        <taxon>Thiotrichaceae</taxon>
        <taxon>Thiomargarita</taxon>
    </lineage>
</organism>
<dbReference type="InterPro" id="IPR036013">
    <property type="entry name" value="Band_7/SPFH_dom_sf"/>
</dbReference>
<dbReference type="InterPro" id="IPR001107">
    <property type="entry name" value="Band_7"/>
</dbReference>
<accession>A0A0A6P7H2</accession>
<dbReference type="SUPFAM" id="SSF117892">
    <property type="entry name" value="Band 7/SPFH domain"/>
    <property type="match status" value="1"/>
</dbReference>
<dbReference type="AlphaFoldDB" id="A0A0A6P7H2"/>
<name>A0A0A6P7H2_9GAMM</name>
<evidence type="ECO:0000259" key="3">
    <source>
        <dbReference type="Pfam" id="PF01145"/>
    </source>
</evidence>
<dbReference type="EMBL" id="JSZA02000034">
    <property type="protein sequence ID" value="KHD10625.1"/>
    <property type="molecule type" value="Genomic_DNA"/>
</dbReference>
<comment type="subcellular location">
    <subcellularLocation>
        <location evidence="1">Membrane</location>
        <topology evidence="1">Single-pass membrane protein</topology>
    </subcellularLocation>
</comment>
<keyword evidence="2" id="KW-0175">Coiled coil</keyword>
<keyword evidence="4" id="KW-0378">Hydrolase</keyword>
<keyword evidence="5" id="KW-1185">Reference proteome</keyword>
<protein>
    <submittedName>
        <fullName evidence="4">Membrane protease subunit, stomatin/prohibitin</fullName>
    </submittedName>
</protein>
<dbReference type="GO" id="GO:0016020">
    <property type="term" value="C:membrane"/>
    <property type="evidence" value="ECO:0007669"/>
    <property type="project" value="UniProtKB-SubCell"/>
</dbReference>
<dbReference type="Gene3D" id="3.30.479.30">
    <property type="entry name" value="Band 7 domain"/>
    <property type="match status" value="1"/>
</dbReference>
<dbReference type="GO" id="GO:0006508">
    <property type="term" value="P:proteolysis"/>
    <property type="evidence" value="ECO:0007669"/>
    <property type="project" value="UniProtKB-KW"/>
</dbReference>